<proteinExistence type="predicted"/>
<dbReference type="RefSeq" id="WP_066288215.1">
    <property type="nucleotide sequence ID" value="NZ_CP016761.1"/>
</dbReference>
<keyword evidence="2" id="KW-1185">Reference proteome</keyword>
<evidence type="ECO:0008006" key="3">
    <source>
        <dbReference type="Google" id="ProtNLM"/>
    </source>
</evidence>
<accession>A0A1B1Z2X3</accession>
<dbReference type="Proteomes" id="UP000077412">
    <property type="component" value="Chromosome"/>
</dbReference>
<evidence type="ECO:0000313" key="2">
    <source>
        <dbReference type="Proteomes" id="UP000077412"/>
    </source>
</evidence>
<sequence>MQTKVITDDHRKIHKEIYGEKPGPVRIQRIPKLKYVAQEMNTKYRMDWAGRPEPVDQQWIVWKIVNQLKHITKTRIDYKFKLMPHEIIWHEKNNNLARTTQLMQVPDCITDEMFEEAQRNAAKNLKEQIPETKLITAEPVLCAQKLHIGHYRESNATLLEVIQFAEDQGYQIKESHREIYLTPAMKCHDPSTWKTIVSVELE</sequence>
<reference evidence="1 2" key="1">
    <citation type="submission" date="2016-08" db="EMBL/GenBank/DDBJ databases">
        <title>Complete genome sequence of Fictibacillus arsenicus G25-54, a strain with toxicity to nematodes and a potential arsenic-resistance activity.</title>
        <authorList>
            <person name="Zheng Z."/>
        </authorList>
    </citation>
    <scope>NUCLEOTIDE SEQUENCE [LARGE SCALE GENOMIC DNA]</scope>
    <source>
        <strain evidence="1 2">G25-54</strain>
    </source>
</reference>
<dbReference type="InterPro" id="IPR011256">
    <property type="entry name" value="Reg_factor_effector_dom_sf"/>
</dbReference>
<organism evidence="1 2">
    <name type="scientific">Fictibacillus arsenicus</name>
    <dbReference type="NCBI Taxonomy" id="255247"/>
    <lineage>
        <taxon>Bacteria</taxon>
        <taxon>Bacillati</taxon>
        <taxon>Bacillota</taxon>
        <taxon>Bacilli</taxon>
        <taxon>Bacillales</taxon>
        <taxon>Fictibacillaceae</taxon>
        <taxon>Fictibacillus</taxon>
    </lineage>
</organism>
<dbReference type="Gene3D" id="3.20.80.10">
    <property type="entry name" value="Regulatory factor, effector binding domain"/>
    <property type="match status" value="1"/>
</dbReference>
<dbReference type="OrthoDB" id="2855159at2"/>
<protein>
    <recommendedName>
        <fullName evidence="3">GyrI-like small molecule binding domain-containing protein</fullName>
    </recommendedName>
</protein>
<dbReference type="AlphaFoldDB" id="A0A1B1Z2X3"/>
<dbReference type="KEGG" id="far:ABE41_007310"/>
<dbReference type="STRING" id="255247.ABE41_007310"/>
<evidence type="ECO:0000313" key="1">
    <source>
        <dbReference type="EMBL" id="ANX11812.1"/>
    </source>
</evidence>
<dbReference type="EMBL" id="CP016761">
    <property type="protein sequence ID" value="ANX11812.1"/>
    <property type="molecule type" value="Genomic_DNA"/>
</dbReference>
<name>A0A1B1Z2X3_9BACL</name>
<gene>
    <name evidence="1" type="ORF">ABE41_007310</name>
</gene>